<sequence length="116" mass="12458">MPFARDSRSSPAGATNARSSDRFLECAQECERLALSVRVPPRIAAVARECSHFCYMAAALPGVETEHSSYFIYRSCMEHCAGLAFACAGLSGAAQCAELCCECEALCHERCGRAAL</sequence>
<dbReference type="AlphaFoldDB" id="A0A2N4TJ50"/>
<organism evidence="1 2">
    <name type="scientific">Ralstonia pickettii</name>
    <name type="common">Burkholderia pickettii</name>
    <dbReference type="NCBI Taxonomy" id="329"/>
    <lineage>
        <taxon>Bacteria</taxon>
        <taxon>Pseudomonadati</taxon>
        <taxon>Pseudomonadota</taxon>
        <taxon>Betaproteobacteria</taxon>
        <taxon>Burkholderiales</taxon>
        <taxon>Burkholderiaceae</taxon>
        <taxon>Ralstonia</taxon>
    </lineage>
</organism>
<evidence type="ECO:0000313" key="1">
    <source>
        <dbReference type="EMBL" id="PLC39737.1"/>
    </source>
</evidence>
<evidence type="ECO:0008006" key="3">
    <source>
        <dbReference type="Google" id="ProtNLM"/>
    </source>
</evidence>
<name>A0A2N4TJ50_RALPI</name>
<protein>
    <recommendedName>
        <fullName evidence="3">Four-helix bundle copper-binding protein</fullName>
    </recommendedName>
</protein>
<evidence type="ECO:0000313" key="2">
    <source>
        <dbReference type="Proteomes" id="UP000234456"/>
    </source>
</evidence>
<accession>A0A2N4TJ50</accession>
<proteinExistence type="predicted"/>
<dbReference type="EMBL" id="PKQE01000010">
    <property type="protein sequence ID" value="PLC39737.1"/>
    <property type="molecule type" value="Genomic_DNA"/>
</dbReference>
<comment type="caution">
    <text evidence="1">The sequence shown here is derived from an EMBL/GenBank/DDBJ whole genome shotgun (WGS) entry which is preliminary data.</text>
</comment>
<dbReference type="RefSeq" id="WP_102067639.1">
    <property type="nucleotide sequence ID" value="NZ_PKQE01000010.1"/>
</dbReference>
<dbReference type="Proteomes" id="UP000234456">
    <property type="component" value="Unassembled WGS sequence"/>
</dbReference>
<reference evidence="1 2" key="1">
    <citation type="submission" date="2017-12" db="EMBL/GenBank/DDBJ databases">
        <title>Draft genome sequence of Ralstonia pickettii 52.</title>
        <authorList>
            <person name="Zheng B."/>
        </authorList>
    </citation>
    <scope>NUCLEOTIDE SEQUENCE [LARGE SCALE GENOMIC DNA]</scope>
    <source>
        <strain evidence="1 2">52</strain>
    </source>
</reference>
<gene>
    <name evidence="1" type="ORF">C0Q88_25360</name>
</gene>